<dbReference type="CDD" id="cd16922">
    <property type="entry name" value="HATPase_EvgS-ArcB-TorS-like"/>
    <property type="match status" value="1"/>
</dbReference>
<feature type="domain" description="PAC" evidence="16">
    <location>
        <begin position="302"/>
        <end position="354"/>
    </location>
</feature>
<organism evidence="17 18">
    <name type="scientific">Pelagimonas varians</name>
    <dbReference type="NCBI Taxonomy" id="696760"/>
    <lineage>
        <taxon>Bacteria</taxon>
        <taxon>Pseudomonadati</taxon>
        <taxon>Pseudomonadota</taxon>
        <taxon>Alphaproteobacteria</taxon>
        <taxon>Rhodobacterales</taxon>
        <taxon>Roseobacteraceae</taxon>
        <taxon>Pelagimonas</taxon>
    </lineage>
</organism>
<dbReference type="EC" id="2.7.13.3" evidence="2"/>
<evidence type="ECO:0000256" key="5">
    <source>
        <dbReference type="ARBA" id="ARBA00022741"/>
    </source>
</evidence>
<gene>
    <name evidence="17" type="primary">luxQ_1</name>
    <name evidence="17" type="ORF">PEV8663_00839</name>
</gene>
<dbReference type="Proteomes" id="UP000220836">
    <property type="component" value="Unassembled WGS sequence"/>
</dbReference>
<dbReference type="SMART" id="SM00448">
    <property type="entry name" value="REC"/>
    <property type="match status" value="1"/>
</dbReference>
<dbReference type="InterPro" id="IPR036097">
    <property type="entry name" value="HisK_dim/P_sf"/>
</dbReference>
<evidence type="ECO:0000313" key="17">
    <source>
        <dbReference type="EMBL" id="SMX36531.1"/>
    </source>
</evidence>
<evidence type="ECO:0000256" key="11">
    <source>
        <dbReference type="PROSITE-ProRule" id="PRU00169"/>
    </source>
</evidence>
<protein>
    <recommendedName>
        <fullName evidence="10">Sensory/regulatory protein RpfC</fullName>
        <ecNumber evidence="2">2.7.13.3</ecNumber>
    </recommendedName>
</protein>
<evidence type="ECO:0000256" key="8">
    <source>
        <dbReference type="ARBA" id="ARBA00023012"/>
    </source>
</evidence>
<dbReference type="Gene3D" id="3.30.450.20">
    <property type="entry name" value="PAS domain"/>
    <property type="match status" value="1"/>
</dbReference>
<evidence type="ECO:0000256" key="12">
    <source>
        <dbReference type="SAM" id="Phobius"/>
    </source>
</evidence>
<feature type="transmembrane region" description="Helical" evidence="12">
    <location>
        <begin position="119"/>
        <end position="138"/>
    </location>
</feature>
<evidence type="ECO:0000256" key="4">
    <source>
        <dbReference type="ARBA" id="ARBA00022679"/>
    </source>
</evidence>
<evidence type="ECO:0000256" key="2">
    <source>
        <dbReference type="ARBA" id="ARBA00012438"/>
    </source>
</evidence>
<dbReference type="SMART" id="SM00387">
    <property type="entry name" value="HATPase_c"/>
    <property type="match status" value="1"/>
</dbReference>
<keyword evidence="3 11" id="KW-0597">Phosphoprotein</keyword>
<feature type="transmembrane region" description="Helical" evidence="12">
    <location>
        <begin position="145"/>
        <end position="165"/>
    </location>
</feature>
<dbReference type="NCBIfam" id="TIGR00229">
    <property type="entry name" value="sensory_box"/>
    <property type="match status" value="1"/>
</dbReference>
<dbReference type="CDD" id="cd00130">
    <property type="entry name" value="PAS"/>
    <property type="match status" value="1"/>
</dbReference>
<dbReference type="Gene3D" id="3.40.50.2300">
    <property type="match status" value="1"/>
</dbReference>
<dbReference type="InterPro" id="IPR003661">
    <property type="entry name" value="HisK_dim/P_dom"/>
</dbReference>
<dbReference type="InterPro" id="IPR003594">
    <property type="entry name" value="HATPase_dom"/>
</dbReference>
<keyword evidence="12" id="KW-0472">Membrane</keyword>
<evidence type="ECO:0000259" key="15">
    <source>
        <dbReference type="PROSITE" id="PS50112"/>
    </source>
</evidence>
<dbReference type="GO" id="GO:0005524">
    <property type="term" value="F:ATP binding"/>
    <property type="evidence" value="ECO:0007669"/>
    <property type="project" value="UniProtKB-KW"/>
</dbReference>
<proteinExistence type="predicted"/>
<dbReference type="InterPro" id="IPR036890">
    <property type="entry name" value="HATPase_C_sf"/>
</dbReference>
<dbReference type="PANTHER" id="PTHR45339">
    <property type="entry name" value="HYBRID SIGNAL TRANSDUCTION HISTIDINE KINASE J"/>
    <property type="match status" value="1"/>
</dbReference>
<dbReference type="Gene3D" id="3.30.565.10">
    <property type="entry name" value="Histidine kinase-like ATPase, C-terminal domain"/>
    <property type="match status" value="1"/>
</dbReference>
<dbReference type="InterPro" id="IPR001610">
    <property type="entry name" value="PAC"/>
</dbReference>
<dbReference type="FunFam" id="3.30.565.10:FF:000010">
    <property type="entry name" value="Sensor histidine kinase RcsC"/>
    <property type="match status" value="1"/>
</dbReference>
<keyword evidence="4 17" id="KW-0808">Transferase</keyword>
<dbReference type="InterPro" id="IPR004358">
    <property type="entry name" value="Sig_transdc_His_kin-like_C"/>
</dbReference>
<dbReference type="InterPro" id="IPR005467">
    <property type="entry name" value="His_kinase_dom"/>
</dbReference>
<evidence type="ECO:0000256" key="7">
    <source>
        <dbReference type="ARBA" id="ARBA00022840"/>
    </source>
</evidence>
<keyword evidence="12" id="KW-0812">Transmembrane</keyword>
<evidence type="ECO:0000259" key="14">
    <source>
        <dbReference type="PROSITE" id="PS50110"/>
    </source>
</evidence>
<dbReference type="SUPFAM" id="SSF52172">
    <property type="entry name" value="CheY-like"/>
    <property type="match status" value="1"/>
</dbReference>
<dbReference type="EMBL" id="FXYH01000002">
    <property type="protein sequence ID" value="SMX36531.1"/>
    <property type="molecule type" value="Genomic_DNA"/>
</dbReference>
<dbReference type="Pfam" id="PF00072">
    <property type="entry name" value="Response_reg"/>
    <property type="match status" value="1"/>
</dbReference>
<feature type="transmembrane region" description="Helical" evidence="12">
    <location>
        <begin position="177"/>
        <end position="194"/>
    </location>
</feature>
<dbReference type="PRINTS" id="PR00344">
    <property type="entry name" value="BCTRLSENSOR"/>
</dbReference>
<dbReference type="PROSITE" id="PS50109">
    <property type="entry name" value="HIS_KIN"/>
    <property type="match status" value="1"/>
</dbReference>
<dbReference type="PANTHER" id="PTHR45339:SF1">
    <property type="entry name" value="HYBRID SIGNAL TRANSDUCTION HISTIDINE KINASE J"/>
    <property type="match status" value="1"/>
</dbReference>
<dbReference type="AlphaFoldDB" id="A0A238K0U1"/>
<evidence type="ECO:0000313" key="18">
    <source>
        <dbReference type="Proteomes" id="UP000220836"/>
    </source>
</evidence>
<evidence type="ECO:0000256" key="3">
    <source>
        <dbReference type="ARBA" id="ARBA00022553"/>
    </source>
</evidence>
<dbReference type="Pfam" id="PF02518">
    <property type="entry name" value="HATPase_c"/>
    <property type="match status" value="1"/>
</dbReference>
<dbReference type="SMART" id="SM00091">
    <property type="entry name" value="PAS"/>
    <property type="match status" value="1"/>
</dbReference>
<dbReference type="GO" id="GO:0000155">
    <property type="term" value="F:phosphorelay sensor kinase activity"/>
    <property type="evidence" value="ECO:0007669"/>
    <property type="project" value="InterPro"/>
</dbReference>
<dbReference type="SMART" id="SM00388">
    <property type="entry name" value="HisKA"/>
    <property type="match status" value="1"/>
</dbReference>
<feature type="domain" description="Response regulatory" evidence="14">
    <location>
        <begin position="618"/>
        <end position="733"/>
    </location>
</feature>
<evidence type="ECO:0000259" key="13">
    <source>
        <dbReference type="PROSITE" id="PS50109"/>
    </source>
</evidence>
<evidence type="ECO:0000256" key="9">
    <source>
        <dbReference type="ARBA" id="ARBA00064003"/>
    </source>
</evidence>
<dbReference type="SUPFAM" id="SSF55874">
    <property type="entry name" value="ATPase domain of HSP90 chaperone/DNA topoisomerase II/histidine kinase"/>
    <property type="match status" value="1"/>
</dbReference>
<comment type="subunit">
    <text evidence="9">At low DSF concentrations, interacts with RpfF.</text>
</comment>
<accession>A0A238K0U1</accession>
<dbReference type="InterPro" id="IPR000014">
    <property type="entry name" value="PAS"/>
</dbReference>
<dbReference type="CDD" id="cd17546">
    <property type="entry name" value="REC_hyHK_CKI1_RcsC-like"/>
    <property type="match status" value="1"/>
</dbReference>
<feature type="transmembrane region" description="Helical" evidence="12">
    <location>
        <begin position="93"/>
        <end position="113"/>
    </location>
</feature>
<dbReference type="Gene3D" id="1.10.287.130">
    <property type="match status" value="1"/>
</dbReference>
<evidence type="ECO:0000256" key="1">
    <source>
        <dbReference type="ARBA" id="ARBA00000085"/>
    </source>
</evidence>
<evidence type="ECO:0000259" key="16">
    <source>
        <dbReference type="PROSITE" id="PS50113"/>
    </source>
</evidence>
<feature type="domain" description="PAS" evidence="15">
    <location>
        <begin position="228"/>
        <end position="299"/>
    </location>
</feature>
<reference evidence="17 18" key="1">
    <citation type="submission" date="2017-05" db="EMBL/GenBank/DDBJ databases">
        <authorList>
            <person name="Song R."/>
            <person name="Chenine A.L."/>
            <person name="Ruprecht R.M."/>
        </authorList>
    </citation>
    <scope>NUCLEOTIDE SEQUENCE [LARGE SCALE GENOMIC DNA]</scope>
    <source>
        <strain evidence="17 18">CECT 8663</strain>
    </source>
</reference>
<evidence type="ECO:0000256" key="6">
    <source>
        <dbReference type="ARBA" id="ARBA00022777"/>
    </source>
</evidence>
<feature type="modified residue" description="4-aspartylphosphate" evidence="11">
    <location>
        <position position="667"/>
    </location>
</feature>
<keyword evidence="18" id="KW-1185">Reference proteome</keyword>
<dbReference type="SUPFAM" id="SSF55785">
    <property type="entry name" value="PYP-like sensor domain (PAS domain)"/>
    <property type="match status" value="1"/>
</dbReference>
<dbReference type="PROSITE" id="PS50110">
    <property type="entry name" value="RESPONSE_REGULATORY"/>
    <property type="match status" value="1"/>
</dbReference>
<dbReference type="InterPro" id="IPR035965">
    <property type="entry name" value="PAS-like_dom_sf"/>
</dbReference>
<keyword evidence="6 17" id="KW-0418">Kinase</keyword>
<dbReference type="SMART" id="SM00086">
    <property type="entry name" value="PAC"/>
    <property type="match status" value="1"/>
</dbReference>
<feature type="domain" description="Histidine kinase" evidence="13">
    <location>
        <begin position="372"/>
        <end position="592"/>
    </location>
</feature>
<evidence type="ECO:0000256" key="10">
    <source>
        <dbReference type="ARBA" id="ARBA00068150"/>
    </source>
</evidence>
<dbReference type="SUPFAM" id="SSF47384">
    <property type="entry name" value="Homodimeric domain of signal transducing histidine kinase"/>
    <property type="match status" value="1"/>
</dbReference>
<dbReference type="Pfam" id="PF13426">
    <property type="entry name" value="PAS_9"/>
    <property type="match status" value="1"/>
</dbReference>
<sequence>MEVRQRHNDAYSCEARKGLLLSLSNERVDSLFVRLFLYTCGCLLAWFAIGPVPSMLAYSCLLICDLIDCWFLKTVVRRMLAEDKLVLAERITVFTGAIQAASLGVATAVYFFIASNEANILFVIGAMGLTAVNSAISLPKFPLVGLVRLGICAVTPVILLTYRAIELKTLDVFNFTDVSGVMLLLCMIYMFAAFTRSGMQSFRTNQSLAAKEAELLQVNTDMRSHQKELRKLSLVARKANDSVVLSDPDRKIIWTNEAFTRVTGFSFEEARGQRIVDLLGGNDDALKQPQSIDRAVEAGEAFQGEFENITKDNRRIWVDVNLFPVHDDDGEVEFFVAIERDITQAKIFANEMVEARRAAEEGARAKAEFLANMSHEIRTPLSGIIGMADLLSETQLSEEQQMYVRTVVGSSQSLMGVINDVLDLSQLDAGRLELSPSEFSLSHFFQDTLSLLAVSAKSEDLTVSLDLDPDCPDIVTADESRLRQVAINLIGNAIKFTERGQVTVRVRCLGLGVTRTLVFEVEDSGIGIPENKLDRIFDRFTQAEAETTRKFGGTGLGLTISKHIVEVMKGEISVISEVGKGSVFSVSVPIVAIGASSTPANKFVAKTVLDYSFLTGAKILIAEDNGTNRLLLSKYLSALPVKLKFAKDGAEAVAVAASFEPDLIFMDVSMPKISGLDATRQIRKLPIAQPSIVALTAHAFDTERQSCLDAGMDHFLTKPIRKKELIEWIVSYWQEKQSKWDLSMGQKDLPSTKRTG</sequence>
<keyword evidence="8" id="KW-0902">Two-component regulatory system</keyword>
<dbReference type="CDD" id="cd00082">
    <property type="entry name" value="HisKA"/>
    <property type="match status" value="1"/>
</dbReference>
<name>A0A238K0U1_9RHOB</name>
<dbReference type="InterPro" id="IPR001789">
    <property type="entry name" value="Sig_transdc_resp-reg_receiver"/>
</dbReference>
<keyword evidence="12" id="KW-1133">Transmembrane helix</keyword>
<keyword evidence="7" id="KW-0067">ATP-binding</keyword>
<dbReference type="FunFam" id="1.10.287.130:FF:000002">
    <property type="entry name" value="Two-component osmosensing histidine kinase"/>
    <property type="match status" value="1"/>
</dbReference>
<keyword evidence="5" id="KW-0547">Nucleotide-binding</keyword>
<dbReference type="InterPro" id="IPR000700">
    <property type="entry name" value="PAS-assoc_C"/>
</dbReference>
<dbReference type="InterPro" id="IPR011006">
    <property type="entry name" value="CheY-like_superfamily"/>
</dbReference>
<dbReference type="PROSITE" id="PS50112">
    <property type="entry name" value="PAS"/>
    <property type="match status" value="1"/>
</dbReference>
<feature type="transmembrane region" description="Helical" evidence="12">
    <location>
        <begin position="31"/>
        <end position="49"/>
    </location>
</feature>
<comment type="catalytic activity">
    <reaction evidence="1">
        <text>ATP + protein L-histidine = ADP + protein N-phospho-L-histidine.</text>
        <dbReference type="EC" id="2.7.13.3"/>
    </reaction>
</comment>
<dbReference type="Pfam" id="PF00512">
    <property type="entry name" value="HisKA"/>
    <property type="match status" value="1"/>
</dbReference>
<dbReference type="PROSITE" id="PS50113">
    <property type="entry name" value="PAC"/>
    <property type="match status" value="1"/>
</dbReference>